<keyword evidence="4" id="KW-1185">Reference proteome</keyword>
<organism evidence="3 4">
    <name type="scientific">Agrocybe pediades</name>
    <dbReference type="NCBI Taxonomy" id="84607"/>
    <lineage>
        <taxon>Eukaryota</taxon>
        <taxon>Fungi</taxon>
        <taxon>Dikarya</taxon>
        <taxon>Basidiomycota</taxon>
        <taxon>Agaricomycotina</taxon>
        <taxon>Agaricomycetes</taxon>
        <taxon>Agaricomycetidae</taxon>
        <taxon>Agaricales</taxon>
        <taxon>Agaricineae</taxon>
        <taxon>Strophariaceae</taxon>
        <taxon>Agrocybe</taxon>
    </lineage>
</organism>
<sequence length="756" mass="84814">MQPGPPSSTLLNVSHSTVSGGTFIQNIHPRSGERAGYARLLEEVATSALHDSVDNVDPPKCHPNTRVAIIDNIRDWTMGTDEELRGKPILWLKGAAGAGKSAIARSVAERSSDEGLLLGAFFFNAGDVRRNHVGSLVATISYQISTRLPEFRDIVSTIIEDYPLIFKSSLKTQFSTLIVRPLSAVLANRSTTSSTPPCLIIIDGLDECSAANSQRDLILTLQEVTSTTTLIRFLVCSRPESHLNSTFGSSWISPILRRIFLDDDRHFAGDDIRVYLEDKFMQIKEGHPFKHFLPDPWPTPAMVDSIVDKSSGQFIYAATVVRYIDSPKHRPDQRLNAIFKLRPPFKDLPFSELDALYRLIISKADELPTVLDILVFPALYDGFYAPDIEIMLQLEQGSVEVMLADLHSIVSVATYPEIGYTSAFVKLLHKSLADFLSEPQRSGDLYRALSSARRAAHATRVISIFSTRHSGQQTGRLSYVLTASQIIRSISTEILNHNKETDYVSSDIFQASTQFPMFEYITYLLLYSRTAHKDQIWPALSDLFFIRDYFNYLHCIKNVCESTRLVYWEQIHQYCESVLAVLDNNLSGNWDAHFVFAYYCLLHDPACYCLPRKICRIDLNEYLSDMEVKSFGFTAFSVVERGPAAYPTTPFCDNITKIFHDLLGDTKKKQPPRRASWFILGRSPPSINGHGSIRRVTMVFCGHSAGCCAYYLQAPTDGRGRRGRRAPSAYGKQEETLATLLEHPLSQRQPSPPAAV</sequence>
<evidence type="ECO:0000256" key="1">
    <source>
        <dbReference type="ARBA" id="ARBA00022737"/>
    </source>
</evidence>
<accession>A0A8H4R3C9</accession>
<dbReference type="AlphaFoldDB" id="A0A8H4R3C9"/>
<reference evidence="3 4" key="1">
    <citation type="submission" date="2019-12" db="EMBL/GenBank/DDBJ databases">
        <authorList>
            <person name="Floudas D."/>
            <person name="Bentzer J."/>
            <person name="Ahren D."/>
            <person name="Johansson T."/>
            <person name="Persson P."/>
            <person name="Tunlid A."/>
        </authorList>
    </citation>
    <scope>NUCLEOTIDE SEQUENCE [LARGE SCALE GENOMIC DNA]</scope>
    <source>
        <strain evidence="3 4">CBS 102.39</strain>
    </source>
</reference>
<gene>
    <name evidence="3" type="ORF">D9613_012809</name>
</gene>
<keyword evidence="1" id="KW-0677">Repeat</keyword>
<comment type="caution">
    <text evidence="3">The sequence shown here is derived from an EMBL/GenBank/DDBJ whole genome shotgun (WGS) entry which is preliminary data.</text>
</comment>
<dbReference type="EMBL" id="JAACJL010000005">
    <property type="protein sequence ID" value="KAF4621663.1"/>
    <property type="molecule type" value="Genomic_DNA"/>
</dbReference>
<evidence type="ECO:0000313" key="3">
    <source>
        <dbReference type="EMBL" id="KAF4621663.1"/>
    </source>
</evidence>
<evidence type="ECO:0000313" key="4">
    <source>
        <dbReference type="Proteomes" id="UP000521872"/>
    </source>
</evidence>
<name>A0A8H4R3C9_9AGAR</name>
<dbReference type="Gene3D" id="3.40.50.300">
    <property type="entry name" value="P-loop containing nucleotide triphosphate hydrolases"/>
    <property type="match status" value="1"/>
</dbReference>
<feature type="domain" description="Nephrocystin 3-like N-terminal" evidence="2">
    <location>
        <begin position="85"/>
        <end position="238"/>
    </location>
</feature>
<dbReference type="InterPro" id="IPR056884">
    <property type="entry name" value="NPHP3-like_N"/>
</dbReference>
<dbReference type="Proteomes" id="UP000521872">
    <property type="component" value="Unassembled WGS sequence"/>
</dbReference>
<dbReference type="PANTHER" id="PTHR10039:SF17">
    <property type="entry name" value="FUNGAL STAND N-TERMINAL GOODBYE DOMAIN-CONTAINING PROTEIN-RELATED"/>
    <property type="match status" value="1"/>
</dbReference>
<dbReference type="InterPro" id="IPR027417">
    <property type="entry name" value="P-loop_NTPase"/>
</dbReference>
<dbReference type="PANTHER" id="PTHR10039">
    <property type="entry name" value="AMELOGENIN"/>
    <property type="match status" value="1"/>
</dbReference>
<dbReference type="SUPFAM" id="SSF52540">
    <property type="entry name" value="P-loop containing nucleoside triphosphate hydrolases"/>
    <property type="match status" value="1"/>
</dbReference>
<dbReference type="Pfam" id="PF24883">
    <property type="entry name" value="NPHP3_N"/>
    <property type="match status" value="1"/>
</dbReference>
<evidence type="ECO:0000259" key="2">
    <source>
        <dbReference type="Pfam" id="PF24883"/>
    </source>
</evidence>
<protein>
    <recommendedName>
        <fullName evidence="2">Nephrocystin 3-like N-terminal domain-containing protein</fullName>
    </recommendedName>
</protein>
<proteinExistence type="predicted"/>